<keyword evidence="5" id="KW-0106">Calcium</keyword>
<keyword evidence="8" id="KW-1185">Reference proteome</keyword>
<dbReference type="InterPro" id="IPR011992">
    <property type="entry name" value="EF-hand-dom_pair"/>
</dbReference>
<sequence>MTPEEHAAIVSLFASGDQNKTGFLKDSELAKILTNQDFSRFNSRTVRLMVRIFGNTRQGQLDFVEFCHLWQYLNEWRKVYSESDRDGSGLISYEEFRNALIRFGFRLSDKFIALLFRTFVSRIDPRTSKPAITFDMFVQACITLQRMTQFFKDADADNDGFASFSVETFMSIVLDLTIV</sequence>
<protein>
    <recommendedName>
        <fullName evidence="6">EF-hand domain-containing protein</fullName>
    </recommendedName>
</protein>
<dbReference type="Gene3D" id="1.10.238.10">
    <property type="entry name" value="EF-hand"/>
    <property type="match status" value="1"/>
</dbReference>
<dbReference type="PROSITE" id="PS50222">
    <property type="entry name" value="EF_HAND_2"/>
    <property type="match status" value="1"/>
</dbReference>
<dbReference type="GO" id="GO:0048306">
    <property type="term" value="F:calcium-dependent protein binding"/>
    <property type="evidence" value="ECO:0007669"/>
    <property type="project" value="UniProtKB-ARBA"/>
</dbReference>
<dbReference type="AlphaFoldDB" id="A0A1E4TEM5"/>
<dbReference type="PANTHER" id="PTHR46212">
    <property type="entry name" value="PEFLIN"/>
    <property type="match status" value="1"/>
</dbReference>
<keyword evidence="3" id="KW-0479">Metal-binding</keyword>
<evidence type="ECO:0000256" key="1">
    <source>
        <dbReference type="ARBA" id="ARBA00004496"/>
    </source>
</evidence>
<evidence type="ECO:0000259" key="6">
    <source>
        <dbReference type="PROSITE" id="PS50222"/>
    </source>
</evidence>
<dbReference type="GO" id="GO:0005737">
    <property type="term" value="C:cytoplasm"/>
    <property type="evidence" value="ECO:0007669"/>
    <property type="project" value="UniProtKB-SubCell"/>
</dbReference>
<reference evidence="8" key="1">
    <citation type="submission" date="2016-02" db="EMBL/GenBank/DDBJ databases">
        <title>Comparative genomics of biotechnologically important yeasts.</title>
        <authorList>
            <consortium name="DOE Joint Genome Institute"/>
            <person name="Riley R."/>
            <person name="Haridas S."/>
            <person name="Wolfe K.H."/>
            <person name="Lopes M.R."/>
            <person name="Hittinger C.T."/>
            <person name="Goker M."/>
            <person name="Salamov A."/>
            <person name="Wisecaver J."/>
            <person name="Long T.M."/>
            <person name="Aerts A.L."/>
            <person name="Barry K."/>
            <person name="Choi C."/>
            <person name="Clum A."/>
            <person name="Coughlan A.Y."/>
            <person name="Deshpande S."/>
            <person name="Douglass A.P."/>
            <person name="Hanson S.J."/>
            <person name="Klenk H.-P."/>
            <person name="Labutti K."/>
            <person name="Lapidus A."/>
            <person name="Lindquist E."/>
            <person name="Lipzen A."/>
            <person name="Meier-Kolthoff J.P."/>
            <person name="Ohm R.A."/>
            <person name="Otillar R.P."/>
            <person name="Pangilinan J."/>
            <person name="Peng Y."/>
            <person name="Rokas A."/>
            <person name="Rosa C.A."/>
            <person name="Scheuner C."/>
            <person name="Sibirny A.A."/>
            <person name="Slot J.C."/>
            <person name="Stielow J.B."/>
            <person name="Sun H."/>
            <person name="Kurtzman C.P."/>
            <person name="Blackwell M."/>
            <person name="Jeffries T.W."/>
            <person name="Grigoriev I.V."/>
        </authorList>
    </citation>
    <scope>NUCLEOTIDE SEQUENCE [LARGE SCALE GENOMIC DNA]</scope>
    <source>
        <strain evidence="8">NRRL Y-17796</strain>
    </source>
</reference>
<gene>
    <name evidence="7" type="ORF">CANCADRAFT_26739</name>
</gene>
<dbReference type="EMBL" id="KV453842">
    <property type="protein sequence ID" value="ODV90215.1"/>
    <property type="molecule type" value="Genomic_DNA"/>
</dbReference>
<comment type="subcellular location">
    <subcellularLocation>
        <location evidence="1">Cytoplasm</location>
    </subcellularLocation>
</comment>
<keyword evidence="2" id="KW-0963">Cytoplasm</keyword>
<dbReference type="SMART" id="SM00054">
    <property type="entry name" value="EFh"/>
    <property type="match status" value="3"/>
</dbReference>
<feature type="domain" description="EF-hand" evidence="6">
    <location>
        <begin position="71"/>
        <end position="106"/>
    </location>
</feature>
<proteinExistence type="predicted"/>
<evidence type="ECO:0000256" key="2">
    <source>
        <dbReference type="ARBA" id="ARBA00022490"/>
    </source>
</evidence>
<organism evidence="7 8">
    <name type="scientific">Tortispora caseinolytica NRRL Y-17796</name>
    <dbReference type="NCBI Taxonomy" id="767744"/>
    <lineage>
        <taxon>Eukaryota</taxon>
        <taxon>Fungi</taxon>
        <taxon>Dikarya</taxon>
        <taxon>Ascomycota</taxon>
        <taxon>Saccharomycotina</taxon>
        <taxon>Trigonopsidomycetes</taxon>
        <taxon>Trigonopsidales</taxon>
        <taxon>Trigonopsidaceae</taxon>
        <taxon>Tortispora</taxon>
    </lineage>
</organism>
<dbReference type="SUPFAM" id="SSF47473">
    <property type="entry name" value="EF-hand"/>
    <property type="match status" value="1"/>
</dbReference>
<evidence type="ECO:0000256" key="4">
    <source>
        <dbReference type="ARBA" id="ARBA00022737"/>
    </source>
</evidence>
<evidence type="ECO:0000256" key="5">
    <source>
        <dbReference type="ARBA" id="ARBA00022837"/>
    </source>
</evidence>
<dbReference type="Proteomes" id="UP000095023">
    <property type="component" value="Unassembled WGS sequence"/>
</dbReference>
<dbReference type="OrthoDB" id="186625at2759"/>
<keyword evidence="4" id="KW-0677">Repeat</keyword>
<accession>A0A1E4TEM5</accession>
<dbReference type="InterPro" id="IPR051426">
    <property type="entry name" value="Peflin/Sorcin_CaBP"/>
</dbReference>
<name>A0A1E4TEM5_9ASCO</name>
<evidence type="ECO:0000313" key="8">
    <source>
        <dbReference type="Proteomes" id="UP000095023"/>
    </source>
</evidence>
<dbReference type="InterPro" id="IPR002048">
    <property type="entry name" value="EF_hand_dom"/>
</dbReference>
<evidence type="ECO:0000313" key="7">
    <source>
        <dbReference type="EMBL" id="ODV90215.1"/>
    </source>
</evidence>
<dbReference type="GO" id="GO:0005509">
    <property type="term" value="F:calcium ion binding"/>
    <property type="evidence" value="ECO:0007669"/>
    <property type="project" value="InterPro"/>
</dbReference>
<dbReference type="PANTHER" id="PTHR46212:SF3">
    <property type="entry name" value="GH27120P"/>
    <property type="match status" value="1"/>
</dbReference>
<dbReference type="InterPro" id="IPR018247">
    <property type="entry name" value="EF_Hand_1_Ca_BS"/>
</dbReference>
<dbReference type="PROSITE" id="PS00018">
    <property type="entry name" value="EF_HAND_1"/>
    <property type="match status" value="1"/>
</dbReference>
<evidence type="ECO:0000256" key="3">
    <source>
        <dbReference type="ARBA" id="ARBA00022723"/>
    </source>
</evidence>